<feature type="domain" description="Hydantoinase A/oxoprolinase" evidence="1">
    <location>
        <begin position="187"/>
        <end position="330"/>
    </location>
</feature>
<reference evidence="3 4" key="1">
    <citation type="submission" date="2020-07" db="EMBL/GenBank/DDBJ databases">
        <title>Vallitalea guaymasensis genome.</title>
        <authorList>
            <person name="Postec A."/>
        </authorList>
    </citation>
    <scope>NUCLEOTIDE SEQUENCE [LARGE SCALE GENOMIC DNA]</scope>
    <source>
        <strain evidence="3 4">Ra1766G1</strain>
    </source>
</reference>
<dbReference type="SUPFAM" id="SSF53067">
    <property type="entry name" value="Actin-like ATPase domain"/>
    <property type="match status" value="1"/>
</dbReference>
<dbReference type="AlphaFoldDB" id="A0A8J8SAW3"/>
<proteinExistence type="predicted"/>
<dbReference type="GO" id="GO:0017168">
    <property type="term" value="F:5-oxoprolinase (ATP-hydrolyzing) activity"/>
    <property type="evidence" value="ECO:0007669"/>
    <property type="project" value="TreeGrafter"/>
</dbReference>
<organism evidence="3 4">
    <name type="scientific">Vallitalea guaymasensis</name>
    <dbReference type="NCBI Taxonomy" id="1185412"/>
    <lineage>
        <taxon>Bacteria</taxon>
        <taxon>Bacillati</taxon>
        <taxon>Bacillota</taxon>
        <taxon>Clostridia</taxon>
        <taxon>Lachnospirales</taxon>
        <taxon>Vallitaleaceae</taxon>
        <taxon>Vallitalea</taxon>
    </lineage>
</organism>
<dbReference type="Proteomes" id="UP000677305">
    <property type="component" value="Chromosome"/>
</dbReference>
<evidence type="ECO:0000259" key="1">
    <source>
        <dbReference type="Pfam" id="PF01968"/>
    </source>
</evidence>
<dbReference type="PANTHER" id="PTHR11365">
    <property type="entry name" value="5-OXOPROLINASE RELATED"/>
    <property type="match status" value="1"/>
</dbReference>
<sequence>MNKVIGIDTGGTFTDAVIYDYDSMKILASCKTPTTVENLRICINNVLDKLPEEHMSNISTVSLSTTLVTNACVEGKGARGKLILIGSKPEEISKYGHDYGLPSIDDILFVDGEVDTQGNIISTPDWNKFKEDIVKEQNLVDGYAVVQVFGVINPVFELEAKKVIKEINNKPVICGHELSSKLNYMRRAVSSLLNCRIVPIFNNFLDAIKDNLMKRNINVHIVIVRGDGSIMTEEYAREKPVDTLLSGPAASVSGALKLSNLNDGIVLDMGGTTSDLAIVENSQVIMEETGANINGYKTSTPSIDMSTIGLGGDSEIIIDKNENIFVGPRRVQPICSLASKYPQIKTYLEKLVKNKTTHTRPLGVFCYLIKDKNEIPYECLTHNEKNIVKALSDGPVDVSTLCESCDISIYNLRLDGLINNSIIMKSSLTPTDIMHVNGEFDQWDVEAATLAVKQFALQYGFEVNQLCEKVYDTVCENIYLMIADKLIDYENIVHSTNRTNKKVKNEELISYATQQKLLRHAFTGQGKYCNIDFKTNLPLIGIGAPSKIFLPRVAERLGTKCIIPKYAQVANAMGAAAGEISVSVDIIINPVYENNMLLYYNVIVPGNILRYDEYEDAEKAAMKKTYEYTEKTAIERGTINPVIEVTKHEKRATISTDNIESSIPVKENFLISVIFTGKTKCNLSNIRAL</sequence>
<name>A0A8J8SAW3_9FIRM</name>
<dbReference type="GO" id="GO:0005829">
    <property type="term" value="C:cytosol"/>
    <property type="evidence" value="ECO:0007669"/>
    <property type="project" value="TreeGrafter"/>
</dbReference>
<evidence type="ECO:0000259" key="2">
    <source>
        <dbReference type="Pfam" id="PF05378"/>
    </source>
</evidence>
<dbReference type="InterPro" id="IPR008040">
    <property type="entry name" value="Hydant_A_N"/>
</dbReference>
<dbReference type="PANTHER" id="PTHR11365:SF2">
    <property type="entry name" value="5-OXOPROLINASE"/>
    <property type="match status" value="1"/>
</dbReference>
<dbReference type="KEGG" id="vgu:HYG85_01805"/>
<dbReference type="EMBL" id="CP058561">
    <property type="protein sequence ID" value="QUH27716.1"/>
    <property type="molecule type" value="Genomic_DNA"/>
</dbReference>
<protein>
    <submittedName>
        <fullName evidence="3">Hydantoinase/oxoprolinase family protein</fullName>
    </submittedName>
</protein>
<feature type="domain" description="Hydantoinase/oxoprolinase N-terminal" evidence="2">
    <location>
        <begin position="5"/>
        <end position="167"/>
    </location>
</feature>
<keyword evidence="4" id="KW-1185">Reference proteome</keyword>
<dbReference type="InterPro" id="IPR043129">
    <property type="entry name" value="ATPase_NBD"/>
</dbReference>
<dbReference type="Pfam" id="PF05378">
    <property type="entry name" value="Hydant_A_N"/>
    <property type="match status" value="1"/>
</dbReference>
<dbReference type="RefSeq" id="WP_212692033.1">
    <property type="nucleotide sequence ID" value="NZ_CP058561.1"/>
</dbReference>
<dbReference type="InterPro" id="IPR002821">
    <property type="entry name" value="Hydantoinase_A"/>
</dbReference>
<dbReference type="GO" id="GO:0006749">
    <property type="term" value="P:glutathione metabolic process"/>
    <property type="evidence" value="ECO:0007669"/>
    <property type="project" value="TreeGrafter"/>
</dbReference>
<gene>
    <name evidence="3" type="ORF">HYG85_01805</name>
</gene>
<accession>A0A8J8SAW3</accession>
<evidence type="ECO:0000313" key="3">
    <source>
        <dbReference type="EMBL" id="QUH27716.1"/>
    </source>
</evidence>
<dbReference type="Pfam" id="PF01968">
    <property type="entry name" value="Hydantoinase_A"/>
    <property type="match status" value="1"/>
</dbReference>
<evidence type="ECO:0000313" key="4">
    <source>
        <dbReference type="Proteomes" id="UP000677305"/>
    </source>
</evidence>
<dbReference type="InterPro" id="IPR045079">
    <property type="entry name" value="Oxoprolinase-like"/>
</dbReference>